<dbReference type="InterPro" id="IPR006086">
    <property type="entry name" value="XPG-I_dom"/>
</dbReference>
<dbReference type="InterPro" id="IPR029060">
    <property type="entry name" value="PIN-like_dom_sf"/>
</dbReference>
<dbReference type="AlphaFoldDB" id="A0A1L0DIN1"/>
<feature type="domain" description="XPG N-terminal" evidence="4">
    <location>
        <begin position="1"/>
        <end position="103"/>
    </location>
</feature>
<accession>A0A1L0DIN1</accession>
<dbReference type="GO" id="GO:0006417">
    <property type="term" value="P:regulation of translation"/>
    <property type="evidence" value="ECO:0007669"/>
    <property type="project" value="UniProtKB-KW"/>
</dbReference>
<dbReference type="InterPro" id="IPR022039">
    <property type="entry name" value="MKT1_C"/>
</dbReference>
<reference evidence="5 6" key="1">
    <citation type="submission" date="2016-10" db="EMBL/GenBank/DDBJ databases">
        <authorList>
            <person name="de Groot N.N."/>
        </authorList>
    </citation>
    <scope>NUCLEOTIDE SEQUENCE [LARGE SCALE GENOMIC DNA]</scope>
    <source>
        <strain evidence="5 6">PYCC 4715</strain>
    </source>
</reference>
<dbReference type="Pfam" id="PF12246">
    <property type="entry name" value="MKT1_C"/>
    <property type="match status" value="1"/>
</dbReference>
<dbReference type="Pfam" id="PF00752">
    <property type="entry name" value="XPG_N"/>
    <property type="match status" value="1"/>
</dbReference>
<protein>
    <submittedName>
        <fullName evidence="5">CIC11C00000002227</fullName>
    </submittedName>
</protein>
<dbReference type="GO" id="GO:0006974">
    <property type="term" value="P:DNA damage response"/>
    <property type="evidence" value="ECO:0007669"/>
    <property type="project" value="UniProtKB-ARBA"/>
</dbReference>
<dbReference type="InterPro" id="IPR006085">
    <property type="entry name" value="XPG_DNA_repair_N"/>
</dbReference>
<gene>
    <name evidence="5" type="ORF">SAMEA4029009_CIC11G00000002227</name>
</gene>
<evidence type="ECO:0000259" key="4">
    <source>
        <dbReference type="SMART" id="SM00485"/>
    </source>
</evidence>
<evidence type="ECO:0000259" key="3">
    <source>
        <dbReference type="SMART" id="SM00484"/>
    </source>
</evidence>
<evidence type="ECO:0000256" key="2">
    <source>
        <dbReference type="ARBA" id="ARBA00024023"/>
    </source>
</evidence>
<dbReference type="Pfam" id="PF00867">
    <property type="entry name" value="XPG_I"/>
    <property type="match status" value="1"/>
</dbReference>
<name>A0A1L0DIN1_9ASCO</name>
<dbReference type="SMART" id="SM00484">
    <property type="entry name" value="XPGI"/>
    <property type="match status" value="1"/>
</dbReference>
<organism evidence="5 6">
    <name type="scientific">Sungouiella intermedia</name>
    <dbReference type="NCBI Taxonomy" id="45354"/>
    <lineage>
        <taxon>Eukaryota</taxon>
        <taxon>Fungi</taxon>
        <taxon>Dikarya</taxon>
        <taxon>Ascomycota</taxon>
        <taxon>Saccharomycotina</taxon>
        <taxon>Pichiomycetes</taxon>
        <taxon>Metschnikowiaceae</taxon>
        <taxon>Sungouiella</taxon>
    </lineage>
</organism>
<dbReference type="Proteomes" id="UP000182259">
    <property type="component" value="Chromosome II"/>
</dbReference>
<evidence type="ECO:0000313" key="6">
    <source>
        <dbReference type="Proteomes" id="UP000182259"/>
    </source>
</evidence>
<proteinExistence type="inferred from homology"/>
<evidence type="ECO:0000256" key="1">
    <source>
        <dbReference type="ARBA" id="ARBA00022845"/>
    </source>
</evidence>
<dbReference type="Gene3D" id="3.40.50.1010">
    <property type="entry name" value="5'-nuclease"/>
    <property type="match status" value="1"/>
</dbReference>
<dbReference type="Pfam" id="PF12247">
    <property type="entry name" value="MKT1_N"/>
    <property type="match status" value="1"/>
</dbReference>
<feature type="domain" description="XPG-I" evidence="3">
    <location>
        <begin position="152"/>
        <end position="220"/>
    </location>
</feature>
<dbReference type="InterPro" id="IPR006084">
    <property type="entry name" value="XPG/Rad2"/>
</dbReference>
<sequence>MPIKSLESFLFERKLVNTSSIEILKNATVGIDVEHYLSRIYTFKKEQFLFSVGGVPSSLESYIQSDLKVFKEFNIRPLFVVPGLHVNSKEGQYVTNELSQQEQHLETTWNKLYSKHSSPNGSNYVYLSESFRLHVDPLPIRPMVNDLVKYFIKNGIDYMISPYDASFQLSYLYQNALIDSIYGSTDVLLTKIDKFILGMEFQSKDFRYVDKQKVLNELSLTERQFIDISIMVGCSPQPKTFSNLPPLPKPNPMSPYQQSYFKLALDIFFQFSSFTGGSNGDFFGYISGLNDPSLVELYFRGHAAIKYMPVLNIDGYAGLYCNEMQKLGLADDVDLSQPEDQILPKENHEQSNLSLKVPTEIHNVISQRLPPEIYLYQSLGLLPLKFLEAITLGVSTIRPPLESGLGEGYKKLITSADTINTWDYQFNLITQLLARYYQVKKIEVVYWFRDEKLILNNRLVPPVSTKVNFLHMNLPDTFNLKDFLKQLPPSFGETAETEGGSLYDPSLDGSLVATSLLRALFVHKLIDNSTNLVQAPLKLLQRFLEANPTIPGEYLEEISLLVLLLSSGSYNLFSIDRSYPSVPKSFKNPGADEELSLDEVRQVALASRIFSLHRFNIHPINYQGPISRSLLNFRSHLTFVKELLVTSIETCLVDLVARQESVKLKHQSRDLWYNLIDQLPFYSDLNNTLLGVVYEVYLENCIKRMKLTLSVEELIATSKTYLLDQILQVNNPSFNINLSSINSVTPEQFSNDLHSGIKLWDYFVEISKIAVEMNVFVTETDLKLIHDTNELVHQFSNV</sequence>
<dbReference type="PANTHER" id="PTHR11081:SF32">
    <property type="entry name" value="POST-TRANSCRIPTIONAL REGULATOR MKT1"/>
    <property type="match status" value="1"/>
</dbReference>
<dbReference type="SUPFAM" id="SSF88723">
    <property type="entry name" value="PIN domain-like"/>
    <property type="match status" value="1"/>
</dbReference>
<dbReference type="GO" id="GO:0004518">
    <property type="term" value="F:nuclease activity"/>
    <property type="evidence" value="ECO:0007669"/>
    <property type="project" value="InterPro"/>
</dbReference>
<dbReference type="SMART" id="SM00485">
    <property type="entry name" value="XPGN"/>
    <property type="match status" value="1"/>
</dbReference>
<dbReference type="CDD" id="cd09858">
    <property type="entry name" value="PIN_MKT1"/>
    <property type="match status" value="1"/>
</dbReference>
<dbReference type="PANTHER" id="PTHR11081">
    <property type="entry name" value="FLAP ENDONUCLEASE FAMILY MEMBER"/>
    <property type="match status" value="1"/>
</dbReference>
<keyword evidence="1" id="KW-0810">Translation regulation</keyword>
<dbReference type="EMBL" id="LT635765">
    <property type="protein sequence ID" value="SGZ52286.1"/>
    <property type="molecule type" value="Genomic_DNA"/>
</dbReference>
<dbReference type="InterPro" id="IPR022040">
    <property type="entry name" value="MKT1_N"/>
</dbReference>
<evidence type="ECO:0000313" key="5">
    <source>
        <dbReference type="EMBL" id="SGZ52286.1"/>
    </source>
</evidence>
<dbReference type="GO" id="GO:0003730">
    <property type="term" value="F:mRNA 3'-UTR binding"/>
    <property type="evidence" value="ECO:0007669"/>
    <property type="project" value="TreeGrafter"/>
</dbReference>
<comment type="similarity">
    <text evidence="2">Belongs to the XPG/RAD2 endonuclease family.</text>
</comment>